<evidence type="ECO:0000256" key="6">
    <source>
        <dbReference type="ARBA" id="ARBA00022741"/>
    </source>
</evidence>
<dbReference type="InterPro" id="IPR036921">
    <property type="entry name" value="PurM-like_N_sf"/>
</dbReference>
<reference evidence="14" key="1">
    <citation type="submission" date="2020-07" db="EMBL/GenBank/DDBJ databases">
        <title>Huge and variable diversity of episymbiotic CPR bacteria and DPANN archaea in groundwater ecosystems.</title>
        <authorList>
            <person name="He C.Y."/>
            <person name="Keren R."/>
            <person name="Whittaker M."/>
            <person name="Farag I.F."/>
            <person name="Doudna J."/>
            <person name="Cate J.H.D."/>
            <person name="Banfield J.F."/>
        </authorList>
    </citation>
    <scope>NUCLEOTIDE SEQUENCE</scope>
    <source>
        <strain evidence="14">NC_groundwater_193_Ag_S-0.1um_51_7</strain>
    </source>
</reference>
<comment type="pathway">
    <text evidence="1">Purine metabolism; IMP biosynthesis via de novo pathway; 5-amino-1-(5-phospho-D-ribosyl)imidazole from N(2)-formyl-N(1)-(5-phospho-D-ribosyl)glycinamide: step 2/2.</text>
</comment>
<dbReference type="Pfam" id="PF02769">
    <property type="entry name" value="AIRS_C"/>
    <property type="match status" value="1"/>
</dbReference>
<name>A0A931SC55_9BACT</name>
<evidence type="ECO:0000259" key="12">
    <source>
        <dbReference type="Pfam" id="PF00586"/>
    </source>
</evidence>
<dbReference type="Proteomes" id="UP000724148">
    <property type="component" value="Unassembled WGS sequence"/>
</dbReference>
<evidence type="ECO:0000313" key="14">
    <source>
        <dbReference type="EMBL" id="MBI2097215.1"/>
    </source>
</evidence>
<feature type="domain" description="PurM-like C-terminal" evidence="13">
    <location>
        <begin position="200"/>
        <end position="362"/>
    </location>
</feature>
<gene>
    <name evidence="14" type="ORF">HYT40_03675</name>
</gene>
<dbReference type="AlphaFoldDB" id="A0A931SC55"/>
<comment type="similarity">
    <text evidence="2">Belongs to the AIR synthase family.</text>
</comment>
<organism evidence="14 15">
    <name type="scientific">Candidatus Sungiibacteriota bacterium</name>
    <dbReference type="NCBI Taxonomy" id="2750080"/>
    <lineage>
        <taxon>Bacteria</taxon>
        <taxon>Candidatus Sungiibacteriota</taxon>
    </lineage>
</organism>
<sequence>MSSRSGTDEYAQAGVDYRKIDPFKRVMVELGKSTMDFPRRRQVAIERTLHSHGATFSYYGTRSHRWCSTQEGLGNKNWIAEWMYEFGPKGRTYHEWIGWDAGLMAVNDVIAQGAMPVVYTDEVAAGDSEWFEDERRARDLAQGYYLLCEEVGMALPAGESPSLRYLVKAEPPVKSAPSFSGCVTGIIAPSWRLITGVELQAGDCIIAAPSTGIHCNGISLVIKRGLGLPEQFLTKLPTGRTLGEEALLPTRSYVGLVETLLDAGVGIHALLPGTGSGVSKIAFDERQFTYRIHSWFKGIPPLFPFMRELGVSLEGCLKTFNWGGGYYIFVPRYELARTLHLGQKAGYDLLEVGRVEEGERKVIFEPEGITLSPPGE</sequence>
<dbReference type="InterPro" id="IPR004733">
    <property type="entry name" value="PurM_cligase"/>
</dbReference>
<dbReference type="GO" id="GO:0005829">
    <property type="term" value="C:cytosol"/>
    <property type="evidence" value="ECO:0007669"/>
    <property type="project" value="TreeGrafter"/>
</dbReference>
<proteinExistence type="inferred from homology"/>
<dbReference type="SUPFAM" id="SSF55326">
    <property type="entry name" value="PurM N-terminal domain-like"/>
    <property type="match status" value="1"/>
</dbReference>
<dbReference type="InterPro" id="IPR016188">
    <property type="entry name" value="PurM-like_N"/>
</dbReference>
<evidence type="ECO:0000256" key="2">
    <source>
        <dbReference type="ARBA" id="ARBA00010280"/>
    </source>
</evidence>
<dbReference type="Gene3D" id="3.30.1330.10">
    <property type="entry name" value="PurM-like, N-terminal domain"/>
    <property type="match status" value="1"/>
</dbReference>
<evidence type="ECO:0000256" key="4">
    <source>
        <dbReference type="ARBA" id="ARBA00020367"/>
    </source>
</evidence>
<dbReference type="Gene3D" id="3.90.650.10">
    <property type="entry name" value="PurM-like C-terminal domain"/>
    <property type="match status" value="1"/>
</dbReference>
<dbReference type="PANTHER" id="PTHR10520">
    <property type="entry name" value="TRIFUNCTIONAL PURINE BIOSYNTHETIC PROTEIN ADENOSINE-3-RELATED"/>
    <property type="match status" value="1"/>
</dbReference>
<comment type="caution">
    <text evidence="14">The sequence shown here is derived from an EMBL/GenBank/DDBJ whole genome shotgun (WGS) entry which is preliminary data.</text>
</comment>
<dbReference type="Pfam" id="PF00586">
    <property type="entry name" value="AIRS"/>
    <property type="match status" value="1"/>
</dbReference>
<dbReference type="GO" id="GO:0004641">
    <property type="term" value="F:phosphoribosylformylglycinamidine cyclo-ligase activity"/>
    <property type="evidence" value="ECO:0007669"/>
    <property type="project" value="UniProtKB-EC"/>
</dbReference>
<keyword evidence="7" id="KW-0067">ATP-binding</keyword>
<dbReference type="InterPro" id="IPR010918">
    <property type="entry name" value="PurM-like_C_dom"/>
</dbReference>
<protein>
    <recommendedName>
        <fullName evidence="4">Phosphoribosylformylglycinamidine cyclo-ligase</fullName>
        <ecNumber evidence="3">6.3.3.1</ecNumber>
    </recommendedName>
    <alternativeName>
        <fullName evidence="9">AIR synthase</fullName>
    </alternativeName>
    <alternativeName>
        <fullName evidence="10">AIRS</fullName>
    </alternativeName>
    <alternativeName>
        <fullName evidence="8">Phosphoribosyl-aminoimidazole synthetase</fullName>
    </alternativeName>
</protein>
<dbReference type="SUPFAM" id="SSF56042">
    <property type="entry name" value="PurM C-terminal domain-like"/>
    <property type="match status" value="1"/>
</dbReference>
<evidence type="ECO:0000256" key="10">
    <source>
        <dbReference type="ARBA" id="ARBA00033093"/>
    </source>
</evidence>
<evidence type="ECO:0000256" key="1">
    <source>
        <dbReference type="ARBA" id="ARBA00004686"/>
    </source>
</evidence>
<dbReference type="EMBL" id="JACOZA010000088">
    <property type="protein sequence ID" value="MBI2097215.1"/>
    <property type="molecule type" value="Genomic_DNA"/>
</dbReference>
<dbReference type="InterPro" id="IPR036676">
    <property type="entry name" value="PurM-like_C_sf"/>
</dbReference>
<dbReference type="EC" id="6.3.3.1" evidence="3"/>
<feature type="domain" description="PurM-like N-terminal" evidence="12">
    <location>
        <begin position="93"/>
        <end position="186"/>
    </location>
</feature>
<dbReference type="GO" id="GO:0046084">
    <property type="term" value="P:adenine biosynthetic process"/>
    <property type="evidence" value="ECO:0007669"/>
    <property type="project" value="TreeGrafter"/>
</dbReference>
<evidence type="ECO:0000256" key="5">
    <source>
        <dbReference type="ARBA" id="ARBA00022598"/>
    </source>
</evidence>
<evidence type="ECO:0000256" key="9">
    <source>
        <dbReference type="ARBA" id="ARBA00032931"/>
    </source>
</evidence>
<dbReference type="GO" id="GO:0004637">
    <property type="term" value="F:phosphoribosylamine-glycine ligase activity"/>
    <property type="evidence" value="ECO:0007669"/>
    <property type="project" value="TreeGrafter"/>
</dbReference>
<evidence type="ECO:0000259" key="13">
    <source>
        <dbReference type="Pfam" id="PF02769"/>
    </source>
</evidence>
<dbReference type="PANTHER" id="PTHR10520:SF12">
    <property type="entry name" value="TRIFUNCTIONAL PURINE BIOSYNTHETIC PROTEIN ADENOSINE-3"/>
    <property type="match status" value="1"/>
</dbReference>
<keyword evidence="5" id="KW-0436">Ligase</keyword>
<evidence type="ECO:0000256" key="7">
    <source>
        <dbReference type="ARBA" id="ARBA00022840"/>
    </source>
</evidence>
<evidence type="ECO:0000313" key="15">
    <source>
        <dbReference type="Proteomes" id="UP000724148"/>
    </source>
</evidence>
<accession>A0A931SC55</accession>
<comment type="catalytic activity">
    <reaction evidence="11">
        <text>2-formamido-N(1)-(5-O-phospho-beta-D-ribosyl)acetamidine + ATP = 5-amino-1-(5-phospho-beta-D-ribosyl)imidazole + ADP + phosphate + H(+)</text>
        <dbReference type="Rhea" id="RHEA:23032"/>
        <dbReference type="ChEBI" id="CHEBI:15378"/>
        <dbReference type="ChEBI" id="CHEBI:30616"/>
        <dbReference type="ChEBI" id="CHEBI:43474"/>
        <dbReference type="ChEBI" id="CHEBI:137981"/>
        <dbReference type="ChEBI" id="CHEBI:147287"/>
        <dbReference type="ChEBI" id="CHEBI:456216"/>
        <dbReference type="EC" id="6.3.3.1"/>
    </reaction>
</comment>
<evidence type="ECO:0000256" key="3">
    <source>
        <dbReference type="ARBA" id="ARBA00013047"/>
    </source>
</evidence>
<dbReference type="GO" id="GO:0005524">
    <property type="term" value="F:ATP binding"/>
    <property type="evidence" value="ECO:0007669"/>
    <property type="project" value="UniProtKB-KW"/>
</dbReference>
<dbReference type="GO" id="GO:0006189">
    <property type="term" value="P:'de novo' IMP biosynthetic process"/>
    <property type="evidence" value="ECO:0007669"/>
    <property type="project" value="InterPro"/>
</dbReference>
<keyword evidence="6" id="KW-0547">Nucleotide-binding</keyword>
<evidence type="ECO:0000256" key="8">
    <source>
        <dbReference type="ARBA" id="ARBA00031908"/>
    </source>
</evidence>
<evidence type="ECO:0000256" key="11">
    <source>
        <dbReference type="ARBA" id="ARBA00049057"/>
    </source>
</evidence>